<evidence type="ECO:0000256" key="1">
    <source>
        <dbReference type="ARBA" id="ARBA00004123"/>
    </source>
</evidence>
<gene>
    <name evidence="4" type="ORF">NQ317_014636</name>
</gene>
<sequence length="351" mass="40852">MASFSSQELADIVLMYGECRHNIQATRRLYQDRFPQRRQPSRQTVLSTVQRLRDTGSVIPSFEGRGRERPQRILQAEDAILELMDEDPTLSTNDIARQVEVSQSTVHQILQQNLLHPCNVQRVQHLKADDLQARLEFCSWVQQKRLENPEFSRNVLFTNECCFTRDGILNYWSDVNPHEIQRSRHQRGFSINVWCGIFGDNLYGPYVLPTRLNGHSYLHFLEGVLPDLLEDVPLQVRREMFFMHDGAPSHIALPVRTFLNTLFPERWLGSNGPVPWPHRSPDLNPLDYFLYGHMKSVIYKTEVDDIDDLQQRVFAVAADITPDVLVRVCENFNRRIDACILADGNHFEQWL</sequence>
<dbReference type="InterPro" id="IPR036397">
    <property type="entry name" value="RNaseH_sf"/>
</dbReference>
<dbReference type="Pfam" id="PF16087">
    <property type="entry name" value="DUF4817"/>
    <property type="match status" value="1"/>
</dbReference>
<comment type="subcellular location">
    <subcellularLocation>
        <location evidence="1">Nucleus</location>
    </subcellularLocation>
</comment>
<name>A0ABQ9JQF1_9CUCU</name>
<evidence type="ECO:0000259" key="3">
    <source>
        <dbReference type="Pfam" id="PF16087"/>
    </source>
</evidence>
<dbReference type="PANTHER" id="PTHR47326">
    <property type="entry name" value="TRANSPOSABLE ELEMENT TC3 TRANSPOSASE-LIKE PROTEIN"/>
    <property type="match status" value="1"/>
</dbReference>
<dbReference type="InterPro" id="IPR032135">
    <property type="entry name" value="DUF4817"/>
</dbReference>
<evidence type="ECO:0008006" key="6">
    <source>
        <dbReference type="Google" id="ProtNLM"/>
    </source>
</evidence>
<dbReference type="InterPro" id="IPR009057">
    <property type="entry name" value="Homeodomain-like_sf"/>
</dbReference>
<dbReference type="PANTHER" id="PTHR47326:SF1">
    <property type="entry name" value="HTH PSQ-TYPE DOMAIN-CONTAINING PROTEIN"/>
    <property type="match status" value="1"/>
</dbReference>
<dbReference type="Gene3D" id="3.30.420.10">
    <property type="entry name" value="Ribonuclease H-like superfamily/Ribonuclease H"/>
    <property type="match status" value="1"/>
</dbReference>
<proteinExistence type="predicted"/>
<dbReference type="Pfam" id="PF01498">
    <property type="entry name" value="HTH_Tnp_Tc3_2"/>
    <property type="match status" value="1"/>
</dbReference>
<organism evidence="4 5">
    <name type="scientific">Molorchus minor</name>
    <dbReference type="NCBI Taxonomy" id="1323400"/>
    <lineage>
        <taxon>Eukaryota</taxon>
        <taxon>Metazoa</taxon>
        <taxon>Ecdysozoa</taxon>
        <taxon>Arthropoda</taxon>
        <taxon>Hexapoda</taxon>
        <taxon>Insecta</taxon>
        <taxon>Pterygota</taxon>
        <taxon>Neoptera</taxon>
        <taxon>Endopterygota</taxon>
        <taxon>Coleoptera</taxon>
        <taxon>Polyphaga</taxon>
        <taxon>Cucujiformia</taxon>
        <taxon>Chrysomeloidea</taxon>
        <taxon>Cerambycidae</taxon>
        <taxon>Lamiinae</taxon>
        <taxon>Monochamini</taxon>
        <taxon>Molorchus</taxon>
    </lineage>
</organism>
<dbReference type="InterPro" id="IPR002492">
    <property type="entry name" value="Transposase_Tc1-like"/>
</dbReference>
<comment type="caution">
    <text evidence="4">The sequence shown here is derived from an EMBL/GenBank/DDBJ whole genome shotgun (WGS) entry which is preliminary data.</text>
</comment>
<keyword evidence="5" id="KW-1185">Reference proteome</keyword>
<feature type="domain" description="Transposase Tc1-like" evidence="2">
    <location>
        <begin position="78"/>
        <end position="139"/>
    </location>
</feature>
<evidence type="ECO:0000313" key="4">
    <source>
        <dbReference type="EMBL" id="KAJ8980142.1"/>
    </source>
</evidence>
<accession>A0ABQ9JQF1</accession>
<reference evidence="4" key="1">
    <citation type="journal article" date="2023" name="Insect Mol. Biol.">
        <title>Genome sequencing provides insights into the evolution of gene families encoding plant cell wall-degrading enzymes in longhorned beetles.</title>
        <authorList>
            <person name="Shin N.R."/>
            <person name="Okamura Y."/>
            <person name="Kirsch R."/>
            <person name="Pauchet Y."/>
        </authorList>
    </citation>
    <scope>NUCLEOTIDE SEQUENCE</scope>
    <source>
        <strain evidence="4">MMC_N1</strain>
    </source>
</reference>
<evidence type="ECO:0000259" key="2">
    <source>
        <dbReference type="Pfam" id="PF01498"/>
    </source>
</evidence>
<dbReference type="SUPFAM" id="SSF46689">
    <property type="entry name" value="Homeodomain-like"/>
    <property type="match status" value="1"/>
</dbReference>
<dbReference type="EMBL" id="JAPWTJ010000283">
    <property type="protein sequence ID" value="KAJ8980142.1"/>
    <property type="molecule type" value="Genomic_DNA"/>
</dbReference>
<protein>
    <recommendedName>
        <fullName evidence="6">Transposase</fullName>
    </recommendedName>
</protein>
<dbReference type="Proteomes" id="UP001162164">
    <property type="component" value="Unassembled WGS sequence"/>
</dbReference>
<feature type="domain" description="DUF4817" evidence="3">
    <location>
        <begin position="6"/>
        <end position="58"/>
    </location>
</feature>
<evidence type="ECO:0000313" key="5">
    <source>
        <dbReference type="Proteomes" id="UP001162164"/>
    </source>
</evidence>